<gene>
    <name evidence="2" type="ORF">FH971_18290</name>
</gene>
<reference evidence="2 3" key="1">
    <citation type="submission" date="2019-06" db="EMBL/GenBank/DDBJ databases">
        <title>The genome of Shewanella sp. SM1901.</title>
        <authorList>
            <person name="Cha Q."/>
        </authorList>
    </citation>
    <scope>NUCLEOTIDE SEQUENCE [LARGE SCALE GENOMIC DNA]</scope>
    <source>
        <strain evidence="2 3">SM1901</strain>
    </source>
</reference>
<keyword evidence="1" id="KW-0472">Membrane</keyword>
<keyword evidence="1" id="KW-1133">Transmembrane helix</keyword>
<feature type="transmembrane region" description="Helical" evidence="1">
    <location>
        <begin position="126"/>
        <end position="148"/>
    </location>
</feature>
<feature type="transmembrane region" description="Helical" evidence="1">
    <location>
        <begin position="182"/>
        <end position="202"/>
    </location>
</feature>
<keyword evidence="3" id="KW-1185">Reference proteome</keyword>
<name>A0A4Y5YIV4_9GAMM</name>
<organism evidence="2 3">
    <name type="scientific">Shewanella polaris</name>
    <dbReference type="NCBI Taxonomy" id="2588449"/>
    <lineage>
        <taxon>Bacteria</taxon>
        <taxon>Pseudomonadati</taxon>
        <taxon>Pseudomonadota</taxon>
        <taxon>Gammaproteobacteria</taxon>
        <taxon>Alteromonadales</taxon>
        <taxon>Shewanellaceae</taxon>
        <taxon>Shewanella</taxon>
    </lineage>
</organism>
<accession>A0A4Y5YIV4</accession>
<feature type="transmembrane region" description="Helical" evidence="1">
    <location>
        <begin position="160"/>
        <end position="176"/>
    </location>
</feature>
<proteinExistence type="predicted"/>
<evidence type="ECO:0000313" key="3">
    <source>
        <dbReference type="Proteomes" id="UP000319809"/>
    </source>
</evidence>
<evidence type="ECO:0000313" key="2">
    <source>
        <dbReference type="EMBL" id="QDE32740.1"/>
    </source>
</evidence>
<feature type="transmembrane region" description="Helical" evidence="1">
    <location>
        <begin position="214"/>
        <end position="238"/>
    </location>
</feature>
<dbReference type="EMBL" id="CP041036">
    <property type="protein sequence ID" value="QDE32740.1"/>
    <property type="molecule type" value="Genomic_DNA"/>
</dbReference>
<dbReference type="KEGG" id="spol:FH971_18290"/>
<dbReference type="RefSeq" id="WP_140235243.1">
    <property type="nucleotide sequence ID" value="NZ_CP041036.1"/>
</dbReference>
<feature type="transmembrane region" description="Helical" evidence="1">
    <location>
        <begin position="84"/>
        <end position="106"/>
    </location>
</feature>
<dbReference type="AlphaFoldDB" id="A0A4Y5YIV4"/>
<dbReference type="Proteomes" id="UP000319809">
    <property type="component" value="Chromosome"/>
</dbReference>
<feature type="transmembrane region" description="Helical" evidence="1">
    <location>
        <begin position="54"/>
        <end position="72"/>
    </location>
</feature>
<evidence type="ECO:0000256" key="1">
    <source>
        <dbReference type="SAM" id="Phobius"/>
    </source>
</evidence>
<sequence length="242" mass="26595">MDIVTLCIVLIILQPIIVYFAFFKNIAATTKYNEFYQSFLVLPPSLSLFYTDQYWSALGLLIGVTVVGIVLAKMINHKANPPIALGALTSLTISWFILVGFGHLVADAFSSSTLVVSIFDIITSPKGIYSALLMSFYYLAAMLVLIFIRVLEKKFTPKEELSGVLLLILSFIGGALPAMADYFVLSTFLNVFILYLSSGVIIRSDDDSSAGAIGFMYAYLFTMGVGVCLLYQGGMWLYRVVG</sequence>
<feature type="transmembrane region" description="Helical" evidence="1">
    <location>
        <begin position="7"/>
        <end position="27"/>
    </location>
</feature>
<protein>
    <submittedName>
        <fullName evidence="2">Uncharacterized protein</fullName>
    </submittedName>
</protein>
<keyword evidence="1" id="KW-0812">Transmembrane</keyword>